<feature type="chain" id="PRO_5028446569" evidence="1">
    <location>
        <begin position="24"/>
        <end position="127"/>
    </location>
</feature>
<evidence type="ECO:0000313" key="2">
    <source>
        <dbReference type="Proteomes" id="UP000515160"/>
    </source>
</evidence>
<dbReference type="GeneID" id="117570225"/>
<reference evidence="3" key="1">
    <citation type="submission" date="2025-08" db="UniProtKB">
        <authorList>
            <consortium name="RefSeq"/>
        </authorList>
    </citation>
    <scope>IDENTIFICATION</scope>
    <source>
        <strain evidence="3">15112-1751.03</strain>
        <tissue evidence="3">Whole Adult</tissue>
    </source>
</reference>
<dbReference type="RefSeq" id="XP_034107616.1">
    <property type="nucleotide sequence ID" value="XM_034251725.2"/>
</dbReference>
<feature type="signal peptide" evidence="1">
    <location>
        <begin position="1"/>
        <end position="23"/>
    </location>
</feature>
<name>A0A6P8WV78_DROAB</name>
<gene>
    <name evidence="3" type="primary">LOC117570225</name>
</gene>
<accession>A0A6P8WV78</accession>
<evidence type="ECO:0000313" key="3">
    <source>
        <dbReference type="RefSeq" id="XP_034107616.1"/>
    </source>
</evidence>
<dbReference type="AlphaFoldDB" id="A0A6P8WV78"/>
<evidence type="ECO:0000256" key="1">
    <source>
        <dbReference type="SAM" id="SignalP"/>
    </source>
</evidence>
<sequence>MSPVILLSICIIYLFEFVAKIDGFSIQFGYQHPSAVPIHEVEIRWKSGVYYMDFVDNAKQNKFKFRINLILVFDESQLESGVLTEIMRGGIGFNFTTLRLRSFHFDGSKARSAKVTVLIYGLEESHI</sequence>
<proteinExistence type="predicted"/>
<dbReference type="Pfam" id="PF15868">
    <property type="entry name" value="MBF2"/>
    <property type="match status" value="1"/>
</dbReference>
<dbReference type="InterPro" id="IPR031734">
    <property type="entry name" value="MBF2"/>
</dbReference>
<keyword evidence="2" id="KW-1185">Reference proteome</keyword>
<keyword evidence="1" id="KW-0732">Signal</keyword>
<protein>
    <submittedName>
        <fullName evidence="3">Uncharacterized protein LOC117570225</fullName>
    </submittedName>
</protein>
<organism evidence="2 3">
    <name type="scientific">Drosophila albomicans</name>
    <name type="common">Fruit fly</name>
    <dbReference type="NCBI Taxonomy" id="7291"/>
    <lineage>
        <taxon>Eukaryota</taxon>
        <taxon>Metazoa</taxon>
        <taxon>Ecdysozoa</taxon>
        <taxon>Arthropoda</taxon>
        <taxon>Hexapoda</taxon>
        <taxon>Insecta</taxon>
        <taxon>Pterygota</taxon>
        <taxon>Neoptera</taxon>
        <taxon>Endopterygota</taxon>
        <taxon>Diptera</taxon>
        <taxon>Brachycera</taxon>
        <taxon>Muscomorpha</taxon>
        <taxon>Ephydroidea</taxon>
        <taxon>Drosophilidae</taxon>
        <taxon>Drosophila</taxon>
    </lineage>
</organism>
<dbReference type="Proteomes" id="UP000515160">
    <property type="component" value="Chromosome 3"/>
</dbReference>
<dbReference type="OrthoDB" id="7853348at2759"/>